<keyword evidence="1" id="KW-1133">Transmembrane helix</keyword>
<name>A0A830FBN8_9EURY</name>
<reference evidence="2 3" key="1">
    <citation type="journal article" date="2019" name="Int. J. Syst. Evol. Microbiol.">
        <title>The Global Catalogue of Microorganisms (GCM) 10K type strain sequencing project: providing services to taxonomists for standard genome sequencing and annotation.</title>
        <authorList>
            <consortium name="The Broad Institute Genomics Platform"/>
            <consortium name="The Broad Institute Genome Sequencing Center for Infectious Disease"/>
            <person name="Wu L."/>
            <person name="Ma J."/>
        </authorList>
    </citation>
    <scope>NUCLEOTIDE SEQUENCE [LARGE SCALE GENOMIC DNA]</scope>
    <source>
        <strain evidence="2 3">JCM 19585</strain>
    </source>
</reference>
<dbReference type="Proteomes" id="UP000628840">
    <property type="component" value="Unassembled WGS sequence"/>
</dbReference>
<dbReference type="RefSeq" id="WP_188880799.1">
    <property type="nucleotide sequence ID" value="NZ_BMPF01000002.1"/>
</dbReference>
<evidence type="ECO:0000313" key="3">
    <source>
        <dbReference type="Proteomes" id="UP000628840"/>
    </source>
</evidence>
<feature type="transmembrane region" description="Helical" evidence="1">
    <location>
        <begin position="87"/>
        <end position="107"/>
    </location>
</feature>
<feature type="transmembrane region" description="Helical" evidence="1">
    <location>
        <begin position="12"/>
        <end position="41"/>
    </location>
</feature>
<keyword evidence="1" id="KW-0812">Transmembrane</keyword>
<dbReference type="InterPro" id="IPR007404">
    <property type="entry name" value="YdjM-like"/>
</dbReference>
<dbReference type="Pfam" id="PF04307">
    <property type="entry name" value="YdjM"/>
    <property type="match status" value="1"/>
</dbReference>
<organism evidence="2 3">
    <name type="scientific">Halarchaeum grantii</name>
    <dbReference type="NCBI Taxonomy" id="1193105"/>
    <lineage>
        <taxon>Archaea</taxon>
        <taxon>Methanobacteriati</taxon>
        <taxon>Methanobacteriota</taxon>
        <taxon>Stenosarchaea group</taxon>
        <taxon>Halobacteria</taxon>
        <taxon>Halobacteriales</taxon>
        <taxon>Halobacteriaceae</taxon>
    </lineage>
</organism>
<feature type="transmembrane region" description="Helical" evidence="1">
    <location>
        <begin position="61"/>
        <end position="80"/>
    </location>
</feature>
<keyword evidence="3" id="KW-1185">Reference proteome</keyword>
<keyword evidence="1" id="KW-0472">Membrane</keyword>
<proteinExistence type="predicted"/>
<comment type="caution">
    <text evidence="2">The sequence shown here is derived from an EMBL/GenBank/DDBJ whole genome shotgun (WGS) entry which is preliminary data.</text>
</comment>
<evidence type="ECO:0000256" key="1">
    <source>
        <dbReference type="SAM" id="Phobius"/>
    </source>
</evidence>
<dbReference type="AlphaFoldDB" id="A0A830FBN8"/>
<feature type="transmembrane region" description="Helical" evidence="1">
    <location>
        <begin position="137"/>
        <end position="157"/>
    </location>
</feature>
<evidence type="ECO:0000313" key="2">
    <source>
        <dbReference type="EMBL" id="GGL30677.1"/>
    </source>
</evidence>
<dbReference type="EMBL" id="BMPF01000002">
    <property type="protein sequence ID" value="GGL30677.1"/>
    <property type="molecule type" value="Genomic_DNA"/>
</dbReference>
<gene>
    <name evidence="2" type="ORF">GCM10009037_12990</name>
</gene>
<sequence>MYRTGHYGVSLLVYAPLGAALLAAGYRVPALVGGAAMLALAPLPDYDQRVPFVTHRGVTHTLVFAWLVGTTLAGLTLFLPAAGPERLALASFGFGVGALGVVAHLLGDVLTPAGIRPLWPLRDTRYSLALWTADNALANYGLLGAGVAATVAVLLLLA</sequence>
<accession>A0A830FBN8</accession>
<dbReference type="OrthoDB" id="118042at2157"/>
<evidence type="ECO:0008006" key="4">
    <source>
        <dbReference type="Google" id="ProtNLM"/>
    </source>
</evidence>
<protein>
    <recommendedName>
        <fullName evidence="4">Inner membrane protein</fullName>
    </recommendedName>
</protein>